<accession>A0ACB8QG44</accession>
<evidence type="ECO:0000313" key="2">
    <source>
        <dbReference type="Proteomes" id="UP000814128"/>
    </source>
</evidence>
<reference evidence="1" key="1">
    <citation type="submission" date="2021-02" db="EMBL/GenBank/DDBJ databases">
        <authorList>
            <consortium name="DOE Joint Genome Institute"/>
            <person name="Ahrendt S."/>
            <person name="Looney B.P."/>
            <person name="Miyauchi S."/>
            <person name="Morin E."/>
            <person name="Drula E."/>
            <person name="Courty P.E."/>
            <person name="Chicoki N."/>
            <person name="Fauchery L."/>
            <person name="Kohler A."/>
            <person name="Kuo A."/>
            <person name="Labutti K."/>
            <person name="Pangilinan J."/>
            <person name="Lipzen A."/>
            <person name="Riley R."/>
            <person name="Andreopoulos W."/>
            <person name="He G."/>
            <person name="Johnson J."/>
            <person name="Barry K.W."/>
            <person name="Grigoriev I.V."/>
            <person name="Nagy L."/>
            <person name="Hibbett D."/>
            <person name="Henrissat B."/>
            <person name="Matheny P.B."/>
            <person name="Labbe J."/>
            <person name="Martin F."/>
        </authorList>
    </citation>
    <scope>NUCLEOTIDE SEQUENCE</scope>
    <source>
        <strain evidence="1">EC-137</strain>
    </source>
</reference>
<proteinExistence type="predicted"/>
<keyword evidence="2" id="KW-1185">Reference proteome</keyword>
<organism evidence="1 2">
    <name type="scientific">Vararia minispora EC-137</name>
    <dbReference type="NCBI Taxonomy" id="1314806"/>
    <lineage>
        <taxon>Eukaryota</taxon>
        <taxon>Fungi</taxon>
        <taxon>Dikarya</taxon>
        <taxon>Basidiomycota</taxon>
        <taxon>Agaricomycotina</taxon>
        <taxon>Agaricomycetes</taxon>
        <taxon>Russulales</taxon>
        <taxon>Lachnocladiaceae</taxon>
        <taxon>Vararia</taxon>
    </lineage>
</organism>
<sequence length="756" mass="83012">MTTSATTTTARPISAVRRFSQVYVDLPPSPYGRASPTSRQSLSTPFALHNNARMAIPDSLPVAAKRKRSPDDTSTYGLAIATKKQKVDAGAQDKATTIVPKGAIVADSAPQAAVVSESAVKGYCHQCSRQYPAPDFVQCTFSGHKGTQCNAKYCKPCLRNRYEIDMDSVTNRGLSGLKSRDLEGHTASSYVFKCPRCSGTCNCRYCRKQQGLPPTGVDTKGKGKAPFMARPAVKAPNVHKPKPPPRVHWARVPVPSSFTLEHALQRVHIHDFVLRFASLFDLSRAQLDELAEIGGRRLDEDDGPEEGEDPSVAVGWVKETCLRTLISGLLSIIQGSEELKGSKEAQAALSDAVRATKAKWTNVNLTRLWTSLAGLRSFFDLPGPLPPPTGTRGHLTRSGAQLGADGVQITSAAQLVPVIAALIEPALSSPRIREELEAGLKLAKDLSREEREQAKAEKERWNMWRSVQGNVSTKAEREKHKRKLASYQSALQVALQDSTLRFVPLGTDPIGRWFVATAPSAAEREAAAALLAGDMHHDGKARSRNFVSVNERKSLRRWDWFVAVYGKRPPDPLILPPDLDANSGDSSDSDENQGEEGRWWGFWEPVEIRRLANWVAHVNGLQDPPELRPGAPTEGTSSFNGPTKRRSAVGSRSTSATAVVMNSPGPLSTESESEALTPLTDSSLADRDMLSPLTSYDEDRDEARQGMYRQRVSRKETMQLVRNLREYADVLEWRAWRMEPDEDTISYDGKDNATAV</sequence>
<comment type="caution">
    <text evidence="1">The sequence shown here is derived from an EMBL/GenBank/DDBJ whole genome shotgun (WGS) entry which is preliminary data.</text>
</comment>
<protein>
    <submittedName>
        <fullName evidence="1">Uncharacterized protein</fullName>
    </submittedName>
</protein>
<reference evidence="1" key="2">
    <citation type="journal article" date="2022" name="New Phytol.">
        <title>Evolutionary transition to the ectomycorrhizal habit in the genomes of a hyperdiverse lineage of mushroom-forming fungi.</title>
        <authorList>
            <person name="Looney B."/>
            <person name="Miyauchi S."/>
            <person name="Morin E."/>
            <person name="Drula E."/>
            <person name="Courty P.E."/>
            <person name="Kohler A."/>
            <person name="Kuo A."/>
            <person name="LaButti K."/>
            <person name="Pangilinan J."/>
            <person name="Lipzen A."/>
            <person name="Riley R."/>
            <person name="Andreopoulos W."/>
            <person name="He G."/>
            <person name="Johnson J."/>
            <person name="Nolan M."/>
            <person name="Tritt A."/>
            <person name="Barry K.W."/>
            <person name="Grigoriev I.V."/>
            <person name="Nagy L.G."/>
            <person name="Hibbett D."/>
            <person name="Henrissat B."/>
            <person name="Matheny P.B."/>
            <person name="Labbe J."/>
            <person name="Martin F.M."/>
        </authorList>
    </citation>
    <scope>NUCLEOTIDE SEQUENCE</scope>
    <source>
        <strain evidence="1">EC-137</strain>
    </source>
</reference>
<evidence type="ECO:0000313" key="1">
    <source>
        <dbReference type="EMBL" id="KAI0030808.1"/>
    </source>
</evidence>
<dbReference type="Proteomes" id="UP000814128">
    <property type="component" value="Unassembled WGS sequence"/>
</dbReference>
<name>A0ACB8QG44_9AGAM</name>
<gene>
    <name evidence="1" type="ORF">K488DRAFT_53426</name>
</gene>
<dbReference type="EMBL" id="MU273605">
    <property type="protein sequence ID" value="KAI0030808.1"/>
    <property type="molecule type" value="Genomic_DNA"/>
</dbReference>